<accession>A0A094WJL1</accession>
<dbReference type="EMBL" id="ALPT02000078">
    <property type="protein sequence ID" value="KGA96133.1"/>
    <property type="molecule type" value="Genomic_DNA"/>
</dbReference>
<dbReference type="RefSeq" id="WP_003324332.1">
    <property type="nucleotide sequence ID" value="NZ_ALPT02000078.1"/>
</dbReference>
<evidence type="ECO:0000313" key="1">
    <source>
        <dbReference type="EMBL" id="KGA96133.1"/>
    </source>
</evidence>
<sequence length="73" mass="9100">MFFRKRGKLRQEEDERLLQAIDRMKMKYDNHRHYLDHSFDPSDDSIKQMKLVESLYSFLIREARIRQVRKNKL</sequence>
<dbReference type="STRING" id="1218173.BALCAV_0218050"/>
<dbReference type="InterPro" id="IPR019644">
    <property type="entry name" value="DUF2508"/>
</dbReference>
<gene>
    <name evidence="2" type="ORF">AJ85_10935</name>
    <name evidence="1" type="ORF">BALCAV_0218050</name>
</gene>
<protein>
    <submittedName>
        <fullName evidence="1">Uncharacterized protein</fullName>
    </submittedName>
</protein>
<comment type="caution">
    <text evidence="1">The sequence shown here is derived from an EMBL/GenBank/DDBJ whole genome shotgun (WGS) entry which is preliminary data.</text>
</comment>
<reference evidence="1 3" key="1">
    <citation type="journal article" date="2014" name="Genome Announc.">
        <title>Draft Genome Sequence of Bacillus alcalophilus AV1934, a Classic Alkaliphile Isolated from Human Feces in 1934.</title>
        <authorList>
            <person name="Attie O."/>
            <person name="Jayaprakash A."/>
            <person name="Shah H."/>
            <person name="Paulsen I.T."/>
            <person name="Morino M."/>
            <person name="Takahashi Y."/>
            <person name="Narumi I."/>
            <person name="Sachidanandam R."/>
            <person name="Satoh K."/>
            <person name="Ito M."/>
            <person name="Krulwich T.A."/>
        </authorList>
    </citation>
    <scope>NUCLEOTIDE SEQUENCE [LARGE SCALE GENOMIC DNA]</scope>
    <source>
        <strain evidence="1 3">AV1934</strain>
    </source>
</reference>
<dbReference type="Proteomes" id="UP000297014">
    <property type="component" value="Unassembled WGS sequence"/>
</dbReference>
<keyword evidence="3" id="KW-1185">Reference proteome</keyword>
<proteinExistence type="predicted"/>
<dbReference type="Proteomes" id="UP000002754">
    <property type="component" value="Unassembled WGS sequence"/>
</dbReference>
<name>A0A094WJL1_ALKAL</name>
<evidence type="ECO:0000313" key="3">
    <source>
        <dbReference type="Proteomes" id="UP000002754"/>
    </source>
</evidence>
<evidence type="ECO:0000313" key="2">
    <source>
        <dbReference type="EMBL" id="THG90395.1"/>
    </source>
</evidence>
<organism evidence="1 3">
    <name type="scientific">Alkalihalobacillus alcalophilus ATCC 27647 = CGMCC 1.3604</name>
    <dbReference type="NCBI Taxonomy" id="1218173"/>
    <lineage>
        <taxon>Bacteria</taxon>
        <taxon>Bacillati</taxon>
        <taxon>Bacillota</taxon>
        <taxon>Bacilli</taxon>
        <taxon>Bacillales</taxon>
        <taxon>Bacillaceae</taxon>
        <taxon>Alkalihalobacillus</taxon>
    </lineage>
</organism>
<evidence type="ECO:0000313" key="4">
    <source>
        <dbReference type="Proteomes" id="UP000297014"/>
    </source>
</evidence>
<dbReference type="EMBL" id="JALP01000155">
    <property type="protein sequence ID" value="THG90395.1"/>
    <property type="molecule type" value="Genomic_DNA"/>
</dbReference>
<dbReference type="OrthoDB" id="2166610at2"/>
<reference evidence="2 4" key="2">
    <citation type="submission" date="2014-01" db="EMBL/GenBank/DDBJ databases">
        <title>Draft genome sequencing of Bacillus alcalophilus CGMCC 1.3604.</title>
        <authorList>
            <person name="Yang J."/>
            <person name="Diao L."/>
            <person name="Yang S."/>
        </authorList>
    </citation>
    <scope>NUCLEOTIDE SEQUENCE [LARGE SCALE GENOMIC DNA]</scope>
    <source>
        <strain evidence="2 4">CGMCC 1.3604</strain>
    </source>
</reference>
<dbReference type="Pfam" id="PF10704">
    <property type="entry name" value="DUF2508"/>
    <property type="match status" value="1"/>
</dbReference>
<dbReference type="AlphaFoldDB" id="A0A094WJL1"/>